<name>A0A9Q0RCL2_ANAIG</name>
<keyword evidence="6" id="KW-0547">Nucleotide-binding</keyword>
<evidence type="ECO:0000313" key="9">
    <source>
        <dbReference type="EMBL" id="KAJ5073829.1"/>
    </source>
</evidence>
<keyword evidence="3" id="KW-0285">Flavoprotein</keyword>
<keyword evidence="10" id="KW-1185">Reference proteome</keyword>
<keyword evidence="7" id="KW-0067">ATP-binding</keyword>
<keyword evidence="4" id="KW-0288">FMN</keyword>
<keyword evidence="9" id="KW-0418">Kinase</keyword>
<dbReference type="GO" id="GO:0009231">
    <property type="term" value="P:riboflavin biosynthetic process"/>
    <property type="evidence" value="ECO:0007669"/>
    <property type="project" value="InterPro"/>
</dbReference>
<dbReference type="Pfam" id="PF01687">
    <property type="entry name" value="Flavokinase"/>
    <property type="match status" value="1"/>
</dbReference>
<dbReference type="GO" id="GO:0009398">
    <property type="term" value="P:FMN biosynthetic process"/>
    <property type="evidence" value="ECO:0007669"/>
    <property type="project" value="TreeGrafter"/>
</dbReference>
<proteinExistence type="predicted"/>
<feature type="domain" description="Riboflavin kinase" evidence="8">
    <location>
        <begin position="14"/>
        <end position="140"/>
    </location>
</feature>
<reference evidence="9" key="1">
    <citation type="submission" date="2022-10" db="EMBL/GenBank/DDBJ databases">
        <title>Novel sulphate-reducing endosymbionts in the free-living metamonad Anaeramoeba.</title>
        <authorList>
            <person name="Jerlstrom-Hultqvist J."/>
            <person name="Cepicka I."/>
            <person name="Gallot-Lavallee L."/>
            <person name="Salas-Leiva D."/>
            <person name="Curtis B.A."/>
            <person name="Zahonova K."/>
            <person name="Pipaliya S."/>
            <person name="Dacks J."/>
            <person name="Roger A.J."/>
        </authorList>
    </citation>
    <scope>NUCLEOTIDE SEQUENCE</scope>
    <source>
        <strain evidence="9">BMAN</strain>
    </source>
</reference>
<comment type="caution">
    <text evidence="9">The sequence shown here is derived from an EMBL/GenBank/DDBJ whole genome shotgun (WGS) entry which is preliminary data.</text>
</comment>
<dbReference type="InterPro" id="IPR023465">
    <property type="entry name" value="Riboflavin_kinase_dom_sf"/>
</dbReference>
<evidence type="ECO:0000313" key="10">
    <source>
        <dbReference type="Proteomes" id="UP001149090"/>
    </source>
</evidence>
<sequence>MNKNDEIDNNKLNLIEKPFILQGKVIHGFGRGKKIGFPTANLEYSEDFQKLSTGVFFGFAKLNKFGIFKMVMTIGCNPSFENKIKTVEAHLLHEFNQDFYNEHLSLIICGYIRPLIKFSSIDELLQAIQKDRDFAEKELEDSKYNELRKCENLDNQNSNQNQNSN</sequence>
<keyword evidence="5" id="KW-0808">Transferase</keyword>
<dbReference type="Proteomes" id="UP001149090">
    <property type="component" value="Unassembled WGS sequence"/>
</dbReference>
<organism evidence="9 10">
    <name type="scientific">Anaeramoeba ignava</name>
    <name type="common">Anaerobic marine amoeba</name>
    <dbReference type="NCBI Taxonomy" id="1746090"/>
    <lineage>
        <taxon>Eukaryota</taxon>
        <taxon>Metamonada</taxon>
        <taxon>Anaeramoebidae</taxon>
        <taxon>Anaeramoeba</taxon>
    </lineage>
</organism>
<dbReference type="SMART" id="SM00904">
    <property type="entry name" value="Flavokinase"/>
    <property type="match status" value="1"/>
</dbReference>
<dbReference type="SUPFAM" id="SSF82114">
    <property type="entry name" value="Riboflavin kinase-like"/>
    <property type="match status" value="1"/>
</dbReference>
<evidence type="ECO:0000256" key="6">
    <source>
        <dbReference type="ARBA" id="ARBA00022741"/>
    </source>
</evidence>
<keyword evidence="9" id="KW-0548">Nucleotidyltransferase</keyword>
<evidence type="ECO:0000256" key="5">
    <source>
        <dbReference type="ARBA" id="ARBA00022679"/>
    </source>
</evidence>
<dbReference type="GO" id="GO:0016779">
    <property type="term" value="F:nucleotidyltransferase activity"/>
    <property type="evidence" value="ECO:0007669"/>
    <property type="project" value="UniProtKB-KW"/>
</dbReference>
<dbReference type="PANTHER" id="PTHR22749">
    <property type="entry name" value="RIBOFLAVIN KINASE/FMN ADENYLYLTRANSFERASE"/>
    <property type="match status" value="1"/>
</dbReference>
<evidence type="ECO:0000256" key="2">
    <source>
        <dbReference type="ARBA" id="ARBA00012105"/>
    </source>
</evidence>
<dbReference type="EMBL" id="JAPDFW010000072">
    <property type="protein sequence ID" value="KAJ5073829.1"/>
    <property type="molecule type" value="Genomic_DNA"/>
</dbReference>
<dbReference type="InterPro" id="IPR015865">
    <property type="entry name" value="Riboflavin_kinase_bac/euk"/>
</dbReference>
<dbReference type="InterPro" id="IPR023468">
    <property type="entry name" value="Riboflavin_kinase"/>
</dbReference>
<dbReference type="GO" id="GO:0008531">
    <property type="term" value="F:riboflavin kinase activity"/>
    <property type="evidence" value="ECO:0007669"/>
    <property type="project" value="UniProtKB-EC"/>
</dbReference>
<evidence type="ECO:0000259" key="8">
    <source>
        <dbReference type="SMART" id="SM00904"/>
    </source>
</evidence>
<accession>A0A9Q0RCL2</accession>
<evidence type="ECO:0000256" key="3">
    <source>
        <dbReference type="ARBA" id="ARBA00022630"/>
    </source>
</evidence>
<gene>
    <name evidence="9" type="ORF">M0811_08393</name>
</gene>
<comment type="pathway">
    <text evidence="1">Cofactor biosynthesis; FMN biosynthesis; FMN from riboflavin (ATP route): step 1/1.</text>
</comment>
<dbReference type="OMA" id="NGEVHKM"/>
<dbReference type="AlphaFoldDB" id="A0A9Q0RCL2"/>
<dbReference type="PANTHER" id="PTHR22749:SF6">
    <property type="entry name" value="RIBOFLAVIN KINASE"/>
    <property type="match status" value="1"/>
</dbReference>
<evidence type="ECO:0000256" key="7">
    <source>
        <dbReference type="ARBA" id="ARBA00022840"/>
    </source>
</evidence>
<protein>
    <recommendedName>
        <fullName evidence="2">riboflavin kinase</fullName>
        <ecNumber evidence="2">2.7.1.26</ecNumber>
    </recommendedName>
</protein>
<evidence type="ECO:0000256" key="1">
    <source>
        <dbReference type="ARBA" id="ARBA00005201"/>
    </source>
</evidence>
<dbReference type="Gene3D" id="2.40.30.30">
    <property type="entry name" value="Riboflavin kinase-like"/>
    <property type="match status" value="1"/>
</dbReference>
<evidence type="ECO:0000256" key="4">
    <source>
        <dbReference type="ARBA" id="ARBA00022643"/>
    </source>
</evidence>
<dbReference type="GO" id="GO:0005524">
    <property type="term" value="F:ATP binding"/>
    <property type="evidence" value="ECO:0007669"/>
    <property type="project" value="UniProtKB-KW"/>
</dbReference>
<dbReference type="EC" id="2.7.1.26" evidence="2"/>
<dbReference type="OrthoDB" id="276388at2759"/>